<dbReference type="GO" id="GO:0005524">
    <property type="term" value="F:ATP binding"/>
    <property type="evidence" value="ECO:0007669"/>
    <property type="project" value="UniProtKB-KW"/>
</dbReference>
<dbReference type="PANTHER" id="PTHR33295:SF7">
    <property type="entry name" value="ATPASE"/>
    <property type="match status" value="1"/>
</dbReference>
<dbReference type="InterPro" id="IPR041682">
    <property type="entry name" value="AAA_14"/>
</dbReference>
<dbReference type="InterPro" id="IPR027417">
    <property type="entry name" value="P-loop_NTPase"/>
</dbReference>
<protein>
    <submittedName>
        <fullName evidence="3">ATP-binding protein</fullName>
    </submittedName>
</protein>
<feature type="domain" description="AAA" evidence="1">
    <location>
        <begin position="18"/>
        <end position="152"/>
    </location>
</feature>
<accession>A0ABQ6PQK8</accession>
<dbReference type="InterPro" id="IPR025420">
    <property type="entry name" value="DUF4143"/>
</dbReference>
<sequence>MERELLHKLLTWKDTVGRKPLIIRGARQVGKTWLMNEFGSTYFSDLVYINFETNRTAQLLFEQGLDLARIIQGLEIQLGKSIDAKNCLLIFDEIQECPDALTSLKYFQEQLTDYYIIAAGSLLGVALHQNTSFPVGKVEFLDLYPLSFSEFLEAIGEKSLANLISNLDWSLLSPFREKLIYHLRTYYFIGGMPEAVKTYAEKQDFFEVRVIQKRILEAYEQDFSKHAPAEVVPRIRMIWNSIPSQLAKENKKFIFGQLRQGARAKEFELAMEWLRDCGLIHKISRVSKPGMPLKAYEDFSSFKVYLLDVGILGAMVDLDARTILEGNRLFTEFKGSLTEQFVLQELITAGHTLYYWSAERGVAELDFILQDQGTVVPLEVKAEENLKAKSLKVVAENFPDTFPVRTSMSDFRQESWMTNFPLYAVSYLAKYLDLERPKS</sequence>
<proteinExistence type="predicted"/>
<dbReference type="Proteomes" id="UP001338309">
    <property type="component" value="Unassembled WGS sequence"/>
</dbReference>
<keyword evidence="4" id="KW-1185">Reference proteome</keyword>
<evidence type="ECO:0000313" key="3">
    <source>
        <dbReference type="EMBL" id="GMQ30254.1"/>
    </source>
</evidence>
<evidence type="ECO:0000259" key="1">
    <source>
        <dbReference type="Pfam" id="PF13173"/>
    </source>
</evidence>
<keyword evidence="3" id="KW-0067">ATP-binding</keyword>
<comment type="caution">
    <text evidence="3">The sequence shown here is derived from an EMBL/GenBank/DDBJ whole genome shotgun (WGS) entry which is preliminary data.</text>
</comment>
<reference evidence="3 4" key="1">
    <citation type="submission" date="2023-08" db="EMBL/GenBank/DDBJ databases">
        <title>Draft genome sequence of Algoriphagus confluentis.</title>
        <authorList>
            <person name="Takatani N."/>
            <person name="Hosokawa M."/>
            <person name="Sawabe T."/>
        </authorList>
    </citation>
    <scope>NUCLEOTIDE SEQUENCE [LARGE SCALE GENOMIC DNA]</scope>
    <source>
        <strain evidence="3 4">NBRC 111222</strain>
    </source>
</reference>
<dbReference type="PANTHER" id="PTHR33295">
    <property type="entry name" value="ATPASE"/>
    <property type="match status" value="1"/>
</dbReference>
<keyword evidence="3" id="KW-0547">Nucleotide-binding</keyword>
<evidence type="ECO:0000259" key="2">
    <source>
        <dbReference type="Pfam" id="PF13635"/>
    </source>
</evidence>
<organism evidence="3 4">
    <name type="scientific">Algoriphagus confluentis</name>
    <dbReference type="NCBI Taxonomy" id="1697556"/>
    <lineage>
        <taxon>Bacteria</taxon>
        <taxon>Pseudomonadati</taxon>
        <taxon>Bacteroidota</taxon>
        <taxon>Cytophagia</taxon>
        <taxon>Cytophagales</taxon>
        <taxon>Cyclobacteriaceae</taxon>
        <taxon>Algoriphagus</taxon>
    </lineage>
</organism>
<gene>
    <name evidence="3" type="ORF">Aconfl_28970</name>
</gene>
<dbReference type="EMBL" id="BTPD01000009">
    <property type="protein sequence ID" value="GMQ30254.1"/>
    <property type="molecule type" value="Genomic_DNA"/>
</dbReference>
<dbReference type="Pfam" id="PF13173">
    <property type="entry name" value="AAA_14"/>
    <property type="match status" value="1"/>
</dbReference>
<feature type="domain" description="DUF4143" evidence="2">
    <location>
        <begin position="220"/>
        <end position="382"/>
    </location>
</feature>
<dbReference type="RefSeq" id="WP_338224958.1">
    <property type="nucleotide sequence ID" value="NZ_BTPD01000009.1"/>
</dbReference>
<dbReference type="SUPFAM" id="SSF52540">
    <property type="entry name" value="P-loop containing nucleoside triphosphate hydrolases"/>
    <property type="match status" value="1"/>
</dbReference>
<name>A0ABQ6PQK8_9BACT</name>
<dbReference type="Pfam" id="PF13635">
    <property type="entry name" value="DUF4143"/>
    <property type="match status" value="1"/>
</dbReference>
<evidence type="ECO:0000313" key="4">
    <source>
        <dbReference type="Proteomes" id="UP001338309"/>
    </source>
</evidence>